<dbReference type="PANTHER" id="PTHR46399">
    <property type="entry name" value="B30.2/SPRY DOMAIN-CONTAINING PROTEIN"/>
    <property type="match status" value="1"/>
</dbReference>
<reference evidence="2 3" key="1">
    <citation type="submission" date="2015-09" db="EMBL/GenBank/DDBJ databases">
        <title>Draft genome of the parasitic nematode Teladorsagia circumcincta isolate WARC Sus (inbred).</title>
        <authorList>
            <person name="Mitreva M."/>
        </authorList>
    </citation>
    <scope>NUCLEOTIDE SEQUENCE [LARGE SCALE GENOMIC DNA]</scope>
    <source>
        <strain evidence="2 3">S</strain>
    </source>
</reference>
<dbReference type="GO" id="GO:0006941">
    <property type="term" value="P:striated muscle contraction"/>
    <property type="evidence" value="ECO:0007669"/>
    <property type="project" value="TreeGrafter"/>
</dbReference>
<gene>
    <name evidence="2" type="ORF">TELCIR_24479</name>
</gene>
<dbReference type="GO" id="GO:0034704">
    <property type="term" value="C:calcium channel complex"/>
    <property type="evidence" value="ECO:0007669"/>
    <property type="project" value="TreeGrafter"/>
</dbReference>
<proteinExistence type="predicted"/>
<dbReference type="Gene3D" id="6.20.350.10">
    <property type="match status" value="1"/>
</dbReference>
<feature type="non-terminal residue" evidence="2">
    <location>
        <position position="60"/>
    </location>
</feature>
<dbReference type="GO" id="GO:0014808">
    <property type="term" value="P:release of sequestered calcium ion into cytosol by sarcoplasmic reticulum"/>
    <property type="evidence" value="ECO:0007669"/>
    <property type="project" value="TreeGrafter"/>
</dbReference>
<dbReference type="InterPro" id="IPR015925">
    <property type="entry name" value="Ryanodine_IP3_receptor"/>
</dbReference>
<organism evidence="2 3">
    <name type="scientific">Teladorsagia circumcincta</name>
    <name type="common">Brown stomach worm</name>
    <name type="synonym">Ostertagia circumcincta</name>
    <dbReference type="NCBI Taxonomy" id="45464"/>
    <lineage>
        <taxon>Eukaryota</taxon>
        <taxon>Metazoa</taxon>
        <taxon>Ecdysozoa</taxon>
        <taxon>Nematoda</taxon>
        <taxon>Chromadorea</taxon>
        <taxon>Rhabditida</taxon>
        <taxon>Rhabditina</taxon>
        <taxon>Rhabditomorpha</taxon>
        <taxon>Strongyloidea</taxon>
        <taxon>Trichostrongylidae</taxon>
        <taxon>Teladorsagia</taxon>
    </lineage>
</organism>
<keyword evidence="3" id="KW-1185">Reference proteome</keyword>
<protein>
    <recommendedName>
        <fullName evidence="1">Ryanodine receptor Ryr domain-containing protein</fullName>
    </recommendedName>
</protein>
<dbReference type="AlphaFoldDB" id="A0A2G9T8A2"/>
<dbReference type="Pfam" id="PF02026">
    <property type="entry name" value="RyR"/>
    <property type="match status" value="1"/>
</dbReference>
<evidence type="ECO:0000313" key="2">
    <source>
        <dbReference type="EMBL" id="PIO54164.1"/>
    </source>
</evidence>
<evidence type="ECO:0000259" key="1">
    <source>
        <dbReference type="Pfam" id="PF02026"/>
    </source>
</evidence>
<feature type="domain" description="Ryanodine receptor Ryr" evidence="1">
    <location>
        <begin position="2"/>
        <end position="44"/>
    </location>
</feature>
<dbReference type="GO" id="GO:0030018">
    <property type="term" value="C:Z disc"/>
    <property type="evidence" value="ECO:0007669"/>
    <property type="project" value="TreeGrafter"/>
</dbReference>
<sequence length="60" mass="6833">TRSEAQRKHPCLTSFDRLPATEKQYNVNLSLDTMKTIEALGYHLITDAPPTRLRPVRLAP</sequence>
<dbReference type="GO" id="GO:0033017">
    <property type="term" value="C:sarcoplasmic reticulum membrane"/>
    <property type="evidence" value="ECO:0007669"/>
    <property type="project" value="TreeGrafter"/>
</dbReference>
<dbReference type="PANTHER" id="PTHR46399:SF8">
    <property type="entry name" value="B30.2_SPRY DOMAIN-CONTAINING PROTEIN"/>
    <property type="match status" value="1"/>
</dbReference>
<name>A0A2G9T8A2_TELCI</name>
<dbReference type="GO" id="GO:0005790">
    <property type="term" value="C:smooth endoplasmic reticulum"/>
    <property type="evidence" value="ECO:0007669"/>
    <property type="project" value="TreeGrafter"/>
</dbReference>
<accession>A0A2G9T8A2</accession>
<dbReference type="InterPro" id="IPR003032">
    <property type="entry name" value="Ryanodine_rcpt"/>
</dbReference>
<feature type="non-terminal residue" evidence="2">
    <location>
        <position position="1"/>
    </location>
</feature>
<dbReference type="EMBL" id="KZ400696">
    <property type="protein sequence ID" value="PIO54164.1"/>
    <property type="molecule type" value="Genomic_DNA"/>
</dbReference>
<dbReference type="Proteomes" id="UP000230423">
    <property type="component" value="Unassembled WGS sequence"/>
</dbReference>
<dbReference type="OrthoDB" id="300855at2759"/>
<dbReference type="GO" id="GO:0042383">
    <property type="term" value="C:sarcolemma"/>
    <property type="evidence" value="ECO:0007669"/>
    <property type="project" value="TreeGrafter"/>
</dbReference>
<dbReference type="GO" id="GO:0005219">
    <property type="term" value="F:ryanodine-sensitive calcium-release channel activity"/>
    <property type="evidence" value="ECO:0007669"/>
    <property type="project" value="TreeGrafter"/>
</dbReference>
<evidence type="ECO:0000313" key="3">
    <source>
        <dbReference type="Proteomes" id="UP000230423"/>
    </source>
</evidence>